<dbReference type="KEGG" id="tzo:THMIRHAT_01510"/>
<name>A0A6F8PJY1_9GAMM</name>
<proteinExistence type="predicted"/>
<sequence>MPSSIQQIQASFDPIEDRILLRLHTGDQSLQAWLTRRYTQLLIPALQGQHPKTGAPLLPAKQHAMAQMSSQKMQQEGNFDSPYQEPETVEKPLGEVPILLAKMTFKDLEGDNPQIVLEPDQGKGIALSYRPELTGALSKILQQAILKADWQLVLDPILQLPEQVTLQ</sequence>
<protein>
    <submittedName>
        <fullName evidence="1">Uncharacterized protein</fullName>
    </submittedName>
</protein>
<organism evidence="1 2">
    <name type="scientific">Thiosulfativibrio zosterae</name>
    <dbReference type="NCBI Taxonomy" id="2675053"/>
    <lineage>
        <taxon>Bacteria</taxon>
        <taxon>Pseudomonadati</taxon>
        <taxon>Pseudomonadota</taxon>
        <taxon>Gammaproteobacteria</taxon>
        <taxon>Thiotrichales</taxon>
        <taxon>Piscirickettsiaceae</taxon>
        <taxon>Thiosulfativibrio</taxon>
    </lineage>
</organism>
<reference evidence="2" key="1">
    <citation type="submission" date="2019-11" db="EMBL/GenBank/DDBJ databases">
        <title>Isolation and characterization of two novel species in the genus Thiomicrorhabdus.</title>
        <authorList>
            <person name="Mochizuki J."/>
            <person name="Kojima H."/>
            <person name="Fukui M."/>
        </authorList>
    </citation>
    <scope>NUCLEOTIDE SEQUENCE [LARGE SCALE GENOMIC DNA]</scope>
    <source>
        <strain evidence="2">AkT22</strain>
    </source>
</reference>
<dbReference type="Proteomes" id="UP000501466">
    <property type="component" value="Chromosome"/>
</dbReference>
<dbReference type="EMBL" id="AP021888">
    <property type="protein sequence ID" value="BBP42405.1"/>
    <property type="molecule type" value="Genomic_DNA"/>
</dbReference>
<evidence type="ECO:0000313" key="1">
    <source>
        <dbReference type="EMBL" id="BBP42405.1"/>
    </source>
</evidence>
<accession>A0A6F8PJY1</accession>
<dbReference type="RefSeq" id="WP_173289802.1">
    <property type="nucleotide sequence ID" value="NZ_AP021888.1"/>
</dbReference>
<dbReference type="AlphaFoldDB" id="A0A6F8PJY1"/>
<keyword evidence="2" id="KW-1185">Reference proteome</keyword>
<gene>
    <name evidence="1" type="ORF">THMIRHAT_01510</name>
</gene>
<evidence type="ECO:0000313" key="2">
    <source>
        <dbReference type="Proteomes" id="UP000501466"/>
    </source>
</evidence>